<dbReference type="EMBL" id="QXWK01000003">
    <property type="protein sequence ID" value="NBH60555.1"/>
    <property type="molecule type" value="Genomic_DNA"/>
</dbReference>
<reference evidence="1 2" key="1">
    <citation type="submission" date="2018-08" db="EMBL/GenBank/DDBJ databases">
        <title>Murine metabolic-syndrome-specific gut microbial biobank.</title>
        <authorList>
            <person name="Liu C."/>
        </authorList>
    </citation>
    <scope>NUCLEOTIDE SEQUENCE [LARGE SCALE GENOMIC DNA]</scope>
    <source>
        <strain evidence="1 2">28</strain>
    </source>
</reference>
<name>A0A845QI02_9FIRM</name>
<protein>
    <submittedName>
        <fullName evidence="1">Uncharacterized protein</fullName>
    </submittedName>
</protein>
<dbReference type="Proteomes" id="UP000446866">
    <property type="component" value="Unassembled WGS sequence"/>
</dbReference>
<dbReference type="AlphaFoldDB" id="A0A845QI02"/>
<gene>
    <name evidence="1" type="ORF">D0435_02555</name>
</gene>
<evidence type="ECO:0000313" key="1">
    <source>
        <dbReference type="EMBL" id="NBH60555.1"/>
    </source>
</evidence>
<dbReference type="PANTHER" id="PTHR43513">
    <property type="entry name" value="DIHYDROOROTATE DEHYDROGENASE B (NAD(+)), ELECTRON TRANSFER SUBUNIT"/>
    <property type="match status" value="1"/>
</dbReference>
<dbReference type="SUPFAM" id="SSF63380">
    <property type="entry name" value="Riboflavin synthase domain-like"/>
    <property type="match status" value="1"/>
</dbReference>
<comment type="caution">
    <text evidence="1">The sequence shown here is derived from an EMBL/GenBank/DDBJ whole genome shotgun (WGS) entry which is preliminary data.</text>
</comment>
<dbReference type="RefSeq" id="WP_160200855.1">
    <property type="nucleotide sequence ID" value="NZ_QXWK01000003.1"/>
</dbReference>
<organism evidence="1 2">
    <name type="scientific">Anaerotruncus colihominis</name>
    <dbReference type="NCBI Taxonomy" id="169435"/>
    <lineage>
        <taxon>Bacteria</taxon>
        <taxon>Bacillati</taxon>
        <taxon>Bacillota</taxon>
        <taxon>Clostridia</taxon>
        <taxon>Eubacteriales</taxon>
        <taxon>Oscillospiraceae</taxon>
        <taxon>Anaerotruncus</taxon>
    </lineage>
</organism>
<accession>A0A845QI02</accession>
<dbReference type="InterPro" id="IPR017938">
    <property type="entry name" value="Riboflavin_synthase-like_b-brl"/>
</dbReference>
<dbReference type="PANTHER" id="PTHR43513:SF3">
    <property type="entry name" value="DIHYDROOROTATE DEHYDROGENASE B (NAD(+)), ELECTRON TRANSFER SUBUNIT-RELATED"/>
    <property type="match status" value="1"/>
</dbReference>
<keyword evidence="2" id="KW-1185">Reference proteome</keyword>
<proteinExistence type="predicted"/>
<sequence length="307" mass="33988">MKKSRCIDAGRQGCPCALAECGQCLICAKLRGGTCQECSWQGTCIYSLYEQNGRSVILSRKDRLLKIKQIKTYSDDLKVFVVEADRGFCQKAQTAGAYVFVRAEDGAKWYDAPISVLKAEPEAGLLHLGICRCGPKSSSIFQAEKNLWIRGVYYNALSGFGALRENAQEAFVYAKGIAIAPLRNFLDGGKRYSRWLGQLHVYVDLEKVGFDFFHDYFGDLPAEAVEVRDFAKEGLCSLDDLDHMEESDSLNVFALTSPYYASQVERAAGSSIVRPVEGNMCCGEGICGACTCTDEMGRTVRRCKIKE</sequence>
<evidence type="ECO:0000313" key="2">
    <source>
        <dbReference type="Proteomes" id="UP000446866"/>
    </source>
</evidence>
<dbReference type="InterPro" id="IPR050353">
    <property type="entry name" value="PyrK_electron_transfer"/>
</dbReference>